<dbReference type="Proteomes" id="UP000266568">
    <property type="component" value="Unassembled WGS sequence"/>
</dbReference>
<keyword evidence="3" id="KW-1185">Reference proteome</keyword>
<dbReference type="InterPro" id="IPR049243">
    <property type="entry name" value="DUF6878"/>
</dbReference>
<gene>
    <name evidence="2" type="ORF">DFR49_3262</name>
</gene>
<evidence type="ECO:0000259" key="1">
    <source>
        <dbReference type="Pfam" id="PF21798"/>
    </source>
</evidence>
<organism evidence="2 3">
    <name type="scientific">Hephaestia caeni</name>
    <dbReference type="NCBI Taxonomy" id="645617"/>
    <lineage>
        <taxon>Bacteria</taxon>
        <taxon>Pseudomonadati</taxon>
        <taxon>Pseudomonadota</taxon>
        <taxon>Alphaproteobacteria</taxon>
        <taxon>Sphingomonadales</taxon>
        <taxon>Sphingomonadaceae</taxon>
        <taxon>Hephaestia</taxon>
    </lineage>
</organism>
<dbReference type="AlphaFoldDB" id="A0A397NLW7"/>
<name>A0A397NLW7_9SPHN</name>
<comment type="caution">
    <text evidence="2">The sequence shown here is derived from an EMBL/GenBank/DDBJ whole genome shotgun (WGS) entry which is preliminary data.</text>
</comment>
<dbReference type="EMBL" id="QXDC01000004">
    <property type="protein sequence ID" value="RIA37378.1"/>
    <property type="molecule type" value="Genomic_DNA"/>
</dbReference>
<reference evidence="2 3" key="1">
    <citation type="submission" date="2018-08" db="EMBL/GenBank/DDBJ databases">
        <title>Genomic Encyclopedia of Type Strains, Phase IV (KMG-IV): sequencing the most valuable type-strain genomes for metagenomic binning, comparative biology and taxonomic classification.</title>
        <authorList>
            <person name="Goeker M."/>
        </authorList>
    </citation>
    <scope>NUCLEOTIDE SEQUENCE [LARGE SCALE GENOMIC DNA]</scope>
    <source>
        <strain evidence="2 3">DSM 25527</strain>
    </source>
</reference>
<sequence>MSDESSKPVIDLDAVFTEWNAYEARRAELHPANKASLFAALGAAGITRVVLTFNGGGDSGQTENIEAFAGDDLRDLPDVVVELRDLLFREGEPRALNQPLADAIETLAYACLEQKHCGWENNEGGYGEFVFDVARGTIALDYNERIETSQNYTHAF</sequence>
<evidence type="ECO:0000313" key="2">
    <source>
        <dbReference type="EMBL" id="RIA37378.1"/>
    </source>
</evidence>
<dbReference type="Pfam" id="PF21798">
    <property type="entry name" value="DUF6878"/>
    <property type="match status" value="1"/>
</dbReference>
<protein>
    <recommendedName>
        <fullName evidence="1">DUF6878 domain-containing protein</fullName>
    </recommendedName>
</protein>
<feature type="domain" description="DUF6878" evidence="1">
    <location>
        <begin position="29"/>
        <end position="156"/>
    </location>
</feature>
<accession>A0A397NLW7</accession>
<dbReference type="RefSeq" id="WP_119036698.1">
    <property type="nucleotide sequence ID" value="NZ_QXDC01000004.1"/>
</dbReference>
<proteinExistence type="predicted"/>
<evidence type="ECO:0000313" key="3">
    <source>
        <dbReference type="Proteomes" id="UP000266568"/>
    </source>
</evidence>
<dbReference type="OrthoDB" id="7259981at2"/>